<sequence>SRELQKLSTDFVGEAATEALMAAEELEDQTLLLEFETGSITNKIENELNPALHKLTSEGEESITAAQNKISQVNANVRKAQDLASQIAMTARRQQEEFAVWNSSIAAKLNELRSKIMQARHTADGIRLSMTSKGDGGSCVRTYQPSHLEPSTMSSIVLTYAISSQQRDALLFYLPSSTSEDFIAVEMVNRKMRFVWNVG</sequence>
<protein>
    <recommendedName>
        <fullName evidence="1">Laminin domain-containing protein</fullName>
    </recommendedName>
</protein>
<evidence type="ECO:0000259" key="1">
    <source>
        <dbReference type="Pfam" id="PF06009"/>
    </source>
</evidence>
<dbReference type="Pfam" id="PF06009">
    <property type="entry name" value="Laminin_II"/>
    <property type="match status" value="1"/>
</dbReference>
<dbReference type="GO" id="GO:0007155">
    <property type="term" value="P:cell adhesion"/>
    <property type="evidence" value="ECO:0007669"/>
    <property type="project" value="InterPro"/>
</dbReference>
<dbReference type="EMBL" id="GEBQ01018919">
    <property type="protein sequence ID" value="JAT21058.1"/>
    <property type="molecule type" value="Transcribed_RNA"/>
</dbReference>
<name>A0A1B6LBK0_9HEMI</name>
<feature type="domain" description="Laminin" evidence="1">
    <location>
        <begin position="14"/>
        <end position="145"/>
    </location>
</feature>
<accession>A0A1B6LBK0</accession>
<gene>
    <name evidence="2" type="ORF">g.51972</name>
</gene>
<feature type="non-terminal residue" evidence="2">
    <location>
        <position position="199"/>
    </location>
</feature>
<dbReference type="InterPro" id="IPR010307">
    <property type="entry name" value="Laminin_dom_II"/>
</dbReference>
<dbReference type="AlphaFoldDB" id="A0A1B6LBK0"/>
<evidence type="ECO:0000313" key="2">
    <source>
        <dbReference type="EMBL" id="JAT21058.1"/>
    </source>
</evidence>
<dbReference type="Gene3D" id="2.60.120.200">
    <property type="match status" value="1"/>
</dbReference>
<organism evidence="2">
    <name type="scientific">Graphocephala atropunctata</name>
    <dbReference type="NCBI Taxonomy" id="36148"/>
    <lineage>
        <taxon>Eukaryota</taxon>
        <taxon>Metazoa</taxon>
        <taxon>Ecdysozoa</taxon>
        <taxon>Arthropoda</taxon>
        <taxon>Hexapoda</taxon>
        <taxon>Insecta</taxon>
        <taxon>Pterygota</taxon>
        <taxon>Neoptera</taxon>
        <taxon>Paraneoptera</taxon>
        <taxon>Hemiptera</taxon>
        <taxon>Auchenorrhyncha</taxon>
        <taxon>Membracoidea</taxon>
        <taxon>Cicadellidae</taxon>
        <taxon>Cicadellinae</taxon>
        <taxon>Cicadellini</taxon>
        <taxon>Graphocephala</taxon>
    </lineage>
</organism>
<reference evidence="2" key="1">
    <citation type="submission" date="2015-11" db="EMBL/GenBank/DDBJ databases">
        <title>De novo transcriptome assembly of four potential Pierce s Disease insect vectors from Arizona vineyards.</title>
        <authorList>
            <person name="Tassone E.E."/>
        </authorList>
    </citation>
    <scope>NUCLEOTIDE SEQUENCE</scope>
</reference>
<proteinExistence type="predicted"/>
<feature type="non-terminal residue" evidence="2">
    <location>
        <position position="1"/>
    </location>
</feature>